<sequence length="76" mass="8788">MPLSPVRSMRIKAQKQNSLINNPRLSDEEKRRIRERRENVSPVPAWMAAAMLFLVFGSILVQIYFTVKTSPKMGQE</sequence>
<organism evidence="2">
    <name type="scientific">Trypanosoma vivax (strain Y486)</name>
    <dbReference type="NCBI Taxonomy" id="1055687"/>
    <lineage>
        <taxon>Eukaryota</taxon>
        <taxon>Discoba</taxon>
        <taxon>Euglenozoa</taxon>
        <taxon>Kinetoplastea</taxon>
        <taxon>Metakinetoplastina</taxon>
        <taxon>Trypanosomatida</taxon>
        <taxon>Trypanosomatidae</taxon>
        <taxon>Trypanosoma</taxon>
        <taxon>Duttonella</taxon>
    </lineage>
</organism>
<dbReference type="AlphaFoldDB" id="G0U9N8"/>
<evidence type="ECO:0000313" key="2">
    <source>
        <dbReference type="EMBL" id="CCC52518.1"/>
    </source>
</evidence>
<keyword evidence="1" id="KW-1133">Transmembrane helix</keyword>
<dbReference type="EMBL" id="HE573027">
    <property type="protein sequence ID" value="CCC52518.1"/>
    <property type="molecule type" value="Genomic_DNA"/>
</dbReference>
<name>G0U9N8_TRYVY</name>
<evidence type="ECO:0008006" key="3">
    <source>
        <dbReference type="Google" id="ProtNLM"/>
    </source>
</evidence>
<feature type="transmembrane region" description="Helical" evidence="1">
    <location>
        <begin position="45"/>
        <end position="67"/>
    </location>
</feature>
<accession>G0U9N8</accession>
<evidence type="ECO:0000256" key="1">
    <source>
        <dbReference type="SAM" id="Phobius"/>
    </source>
</evidence>
<proteinExistence type="predicted"/>
<keyword evidence="1" id="KW-0812">Transmembrane</keyword>
<gene>
    <name evidence="2" type="ORF">TVY486_1100030</name>
</gene>
<dbReference type="VEuPathDB" id="TriTrypDB:TvY486_1100030"/>
<reference evidence="2" key="1">
    <citation type="journal article" date="2012" name="Proc. Natl. Acad. Sci. U.S.A.">
        <title>Antigenic diversity is generated by distinct evolutionary mechanisms in African trypanosome species.</title>
        <authorList>
            <person name="Jackson A.P."/>
            <person name="Berry A."/>
            <person name="Aslett M."/>
            <person name="Allison H.C."/>
            <person name="Burton P."/>
            <person name="Vavrova-Anderson J."/>
            <person name="Brown R."/>
            <person name="Browne H."/>
            <person name="Corton N."/>
            <person name="Hauser H."/>
            <person name="Gamble J."/>
            <person name="Gilderthorp R."/>
            <person name="Marcello L."/>
            <person name="McQuillan J."/>
            <person name="Otto T.D."/>
            <person name="Quail M.A."/>
            <person name="Sanders M.J."/>
            <person name="van Tonder A."/>
            <person name="Ginger M.L."/>
            <person name="Field M.C."/>
            <person name="Barry J.D."/>
            <person name="Hertz-Fowler C."/>
            <person name="Berriman M."/>
        </authorList>
    </citation>
    <scope>NUCLEOTIDE SEQUENCE</scope>
    <source>
        <strain evidence="2">Y486</strain>
    </source>
</reference>
<protein>
    <recommendedName>
        <fullName evidence="3">Ribosome associated membrane protein RAMP4</fullName>
    </recommendedName>
</protein>
<keyword evidence="1" id="KW-0472">Membrane</keyword>